<dbReference type="RefSeq" id="WP_012508460.1">
    <property type="nucleotide sequence ID" value="NC_011060.1"/>
</dbReference>
<keyword evidence="2" id="KW-1185">Reference proteome</keyword>
<evidence type="ECO:0000313" key="1">
    <source>
        <dbReference type="EMBL" id="ACF43973.1"/>
    </source>
</evidence>
<evidence type="ECO:0000313" key="2">
    <source>
        <dbReference type="Proteomes" id="UP000002724"/>
    </source>
</evidence>
<dbReference type="AlphaFoldDB" id="B4SB27"/>
<organism evidence="1 2">
    <name type="scientific">Pelodictyon phaeoclathratiforme (strain DSM 5477 / BU-1)</name>
    <dbReference type="NCBI Taxonomy" id="324925"/>
    <lineage>
        <taxon>Bacteria</taxon>
        <taxon>Pseudomonadati</taxon>
        <taxon>Chlorobiota</taxon>
        <taxon>Chlorobiia</taxon>
        <taxon>Chlorobiales</taxon>
        <taxon>Chlorobiaceae</taxon>
        <taxon>Chlorobium/Pelodictyon group</taxon>
        <taxon>Pelodictyon</taxon>
    </lineage>
</organism>
<dbReference type="STRING" id="324925.Ppha_1739"/>
<gene>
    <name evidence="1" type="ordered locus">Ppha_1739</name>
</gene>
<dbReference type="KEGG" id="pph:Ppha_1739"/>
<dbReference type="HOGENOM" id="CLU_193486_0_0_10"/>
<sequence>MMNTQELKTTVSKLSPDQLLQFAEWFEEFLADQWDKKIESDITTGRLDALGKQADNEFLAGRAKPL</sequence>
<proteinExistence type="predicted"/>
<protein>
    <submittedName>
        <fullName evidence="1">Uncharacterized protein</fullName>
    </submittedName>
</protein>
<reference evidence="1 2" key="1">
    <citation type="submission" date="2008-06" db="EMBL/GenBank/DDBJ databases">
        <title>Complete sequence of Pelodictyon phaeoclathratiforme BU-1.</title>
        <authorList>
            <consortium name="US DOE Joint Genome Institute"/>
            <person name="Lucas S."/>
            <person name="Copeland A."/>
            <person name="Lapidus A."/>
            <person name="Glavina del Rio T."/>
            <person name="Dalin E."/>
            <person name="Tice H."/>
            <person name="Bruce D."/>
            <person name="Goodwin L."/>
            <person name="Pitluck S."/>
            <person name="Schmutz J."/>
            <person name="Larimer F."/>
            <person name="Land M."/>
            <person name="Hauser L."/>
            <person name="Kyrpides N."/>
            <person name="Mikhailova N."/>
            <person name="Liu Z."/>
            <person name="Li T."/>
            <person name="Zhao F."/>
            <person name="Overmann J."/>
            <person name="Bryant D.A."/>
            <person name="Richardson P."/>
        </authorList>
    </citation>
    <scope>NUCLEOTIDE SEQUENCE [LARGE SCALE GENOMIC DNA]</scope>
    <source>
        <strain evidence="2">DSM 5477 / BU-1</strain>
    </source>
</reference>
<name>B4SB27_PELPB</name>
<accession>B4SB27</accession>
<dbReference type="EMBL" id="CP001110">
    <property type="protein sequence ID" value="ACF43973.1"/>
    <property type="molecule type" value="Genomic_DNA"/>
</dbReference>
<dbReference type="Proteomes" id="UP000002724">
    <property type="component" value="Chromosome"/>
</dbReference>